<dbReference type="EMBL" id="MFKF01000157">
    <property type="protein sequence ID" value="OGG52104.1"/>
    <property type="molecule type" value="Genomic_DNA"/>
</dbReference>
<keyword evidence="1" id="KW-0732">Signal</keyword>
<sequence length="250" mass="27892">MFRREKLLVPILLLFLLLPPEASSQAEGNVVGKVGLGINGNFHFPVSTLKDRFREAVTWGTFVTYAQGPRTTVEVEYHRSRFDPGKLEESTFFWPEGSPNKWRRYKSPLARNLMTINAFTVNGLYHFVDRMAAGGGSQQVVVGPYFAFGGGFYHYTNSVSGLIFAGQPDQGTGLDDTLLLDPFKDTDVAWGGSLGGGVEVLMNNTALDVRARYHLLIGELRQMDAYGVGRTYPLQYFEIGVSIRYYIGRL</sequence>
<evidence type="ECO:0008006" key="4">
    <source>
        <dbReference type="Google" id="ProtNLM"/>
    </source>
</evidence>
<gene>
    <name evidence="2" type="ORF">A3F84_19835</name>
</gene>
<dbReference type="AlphaFoldDB" id="A0A1F6CSI0"/>
<evidence type="ECO:0000313" key="3">
    <source>
        <dbReference type="Proteomes" id="UP000178606"/>
    </source>
</evidence>
<evidence type="ECO:0000256" key="1">
    <source>
        <dbReference type="SAM" id="SignalP"/>
    </source>
</evidence>
<proteinExistence type="predicted"/>
<protein>
    <recommendedName>
        <fullName evidence="4">Outer membrane protein beta-barrel domain-containing protein</fullName>
    </recommendedName>
</protein>
<dbReference type="SUPFAM" id="SSF56925">
    <property type="entry name" value="OMPA-like"/>
    <property type="match status" value="1"/>
</dbReference>
<feature type="signal peptide" evidence="1">
    <location>
        <begin position="1"/>
        <end position="22"/>
    </location>
</feature>
<feature type="chain" id="PRO_5009523575" description="Outer membrane protein beta-barrel domain-containing protein" evidence="1">
    <location>
        <begin position="23"/>
        <end position="250"/>
    </location>
</feature>
<comment type="caution">
    <text evidence="2">The sequence shown here is derived from an EMBL/GenBank/DDBJ whole genome shotgun (WGS) entry which is preliminary data.</text>
</comment>
<reference evidence="2 3" key="1">
    <citation type="journal article" date="2016" name="Nat. Commun.">
        <title>Thousands of microbial genomes shed light on interconnected biogeochemical processes in an aquifer system.</title>
        <authorList>
            <person name="Anantharaman K."/>
            <person name="Brown C.T."/>
            <person name="Hug L.A."/>
            <person name="Sharon I."/>
            <person name="Castelle C.J."/>
            <person name="Probst A.J."/>
            <person name="Thomas B.C."/>
            <person name="Singh A."/>
            <person name="Wilkins M.J."/>
            <person name="Karaoz U."/>
            <person name="Brodie E.L."/>
            <person name="Williams K.H."/>
            <person name="Hubbard S.S."/>
            <person name="Banfield J.F."/>
        </authorList>
    </citation>
    <scope>NUCLEOTIDE SEQUENCE [LARGE SCALE GENOMIC DNA]</scope>
    <source>
        <strain evidence="3">RIFCSPLOWO2_12_FULL_64_10</strain>
    </source>
</reference>
<dbReference type="Proteomes" id="UP000178606">
    <property type="component" value="Unassembled WGS sequence"/>
</dbReference>
<accession>A0A1F6CSI0</accession>
<evidence type="ECO:0000313" key="2">
    <source>
        <dbReference type="EMBL" id="OGG52104.1"/>
    </source>
</evidence>
<dbReference type="InterPro" id="IPR011250">
    <property type="entry name" value="OMP/PagP_B-barrel"/>
</dbReference>
<dbReference type="Gene3D" id="2.40.160.20">
    <property type="match status" value="1"/>
</dbReference>
<organism evidence="2 3">
    <name type="scientific">Handelsmanbacteria sp. (strain RIFCSPLOWO2_12_FULL_64_10)</name>
    <dbReference type="NCBI Taxonomy" id="1817868"/>
    <lineage>
        <taxon>Bacteria</taxon>
        <taxon>Candidatus Handelsmaniibacteriota</taxon>
    </lineage>
</organism>
<name>A0A1F6CSI0_HANXR</name>